<dbReference type="EMBL" id="JARHTQ010000004">
    <property type="protein sequence ID" value="MDF2255725.1"/>
    <property type="molecule type" value="Genomic_DNA"/>
</dbReference>
<evidence type="ECO:0000313" key="3">
    <source>
        <dbReference type="Proteomes" id="UP001220022"/>
    </source>
</evidence>
<comment type="caution">
    <text evidence="2">The sequence shown here is derived from an EMBL/GenBank/DDBJ whole genome shotgun (WGS) entry which is preliminary data.</text>
</comment>
<proteinExistence type="predicted"/>
<sequence>MTPPPPPLGRSRGRDDVTLDPALDDADLATVRDALARGRWDHARALLAATGDDWDRRGHRLVVLAEGPTSAAWARDWQLAEPDSADAAALLACAAVFRAVRGKGTREAAHEACAAAARLAPEDPSPWLGLLILARRTGTDDERVRAFDQVRTRHREHHHAHHLMAACLAERQHADSDDPLHEVYDFASWAAEQAPADSPLAVLPVVAHAERYRVLAGAGVEPSDPADSRHWTTRRARQAMKAAFDWWLEWDDDHHHHPRRKVDLNYLAHAKFHEGRTAEAAALFTRIGPHATHAPWSYPDRDAKKAFRAVRSAALGSS</sequence>
<dbReference type="Gene3D" id="1.25.40.10">
    <property type="entry name" value="Tetratricopeptide repeat domain"/>
    <property type="match status" value="1"/>
</dbReference>
<accession>A0ABT5YW18</accession>
<protein>
    <recommendedName>
        <fullName evidence="4">DUF4034 domain-containing protein</fullName>
    </recommendedName>
</protein>
<evidence type="ECO:0000313" key="2">
    <source>
        <dbReference type="EMBL" id="MDF2255725.1"/>
    </source>
</evidence>
<feature type="region of interest" description="Disordered" evidence="1">
    <location>
        <begin position="1"/>
        <end position="20"/>
    </location>
</feature>
<dbReference type="InterPro" id="IPR011990">
    <property type="entry name" value="TPR-like_helical_dom_sf"/>
</dbReference>
<organism evidence="2 3">
    <name type="scientific">Streptantibioticus ferralitis</name>
    <dbReference type="NCBI Taxonomy" id="236510"/>
    <lineage>
        <taxon>Bacteria</taxon>
        <taxon>Bacillati</taxon>
        <taxon>Actinomycetota</taxon>
        <taxon>Actinomycetes</taxon>
        <taxon>Kitasatosporales</taxon>
        <taxon>Streptomycetaceae</taxon>
        <taxon>Streptantibioticus</taxon>
    </lineage>
</organism>
<evidence type="ECO:0000256" key="1">
    <source>
        <dbReference type="SAM" id="MobiDB-lite"/>
    </source>
</evidence>
<gene>
    <name evidence="2" type="ORF">P2L57_08305</name>
</gene>
<evidence type="ECO:0008006" key="4">
    <source>
        <dbReference type="Google" id="ProtNLM"/>
    </source>
</evidence>
<dbReference type="Proteomes" id="UP001220022">
    <property type="component" value="Unassembled WGS sequence"/>
</dbReference>
<reference evidence="2 3" key="1">
    <citation type="submission" date="2023-03" db="EMBL/GenBank/DDBJ databases">
        <title>Draft genome sequence of type strain Streptomyces ferralitis JCM 14344.</title>
        <authorList>
            <person name="Klaysubun C."/>
            <person name="Duangmal K."/>
        </authorList>
    </citation>
    <scope>NUCLEOTIDE SEQUENCE [LARGE SCALE GENOMIC DNA]</scope>
    <source>
        <strain evidence="2 3">JCM 14344</strain>
    </source>
</reference>
<dbReference type="RefSeq" id="WP_275810723.1">
    <property type="nucleotide sequence ID" value="NZ_BAAANM010000019.1"/>
</dbReference>
<name>A0ABT5YW18_9ACTN</name>
<keyword evidence="3" id="KW-1185">Reference proteome</keyword>